<organism evidence="1 2">
    <name type="scientific">Eretmocerus hayati</name>
    <dbReference type="NCBI Taxonomy" id="131215"/>
    <lineage>
        <taxon>Eukaryota</taxon>
        <taxon>Metazoa</taxon>
        <taxon>Ecdysozoa</taxon>
        <taxon>Arthropoda</taxon>
        <taxon>Hexapoda</taxon>
        <taxon>Insecta</taxon>
        <taxon>Pterygota</taxon>
        <taxon>Neoptera</taxon>
        <taxon>Endopterygota</taxon>
        <taxon>Hymenoptera</taxon>
        <taxon>Apocrita</taxon>
        <taxon>Proctotrupomorpha</taxon>
        <taxon>Chalcidoidea</taxon>
        <taxon>Aphelinidae</taxon>
        <taxon>Aphelininae</taxon>
        <taxon>Eretmocerus</taxon>
    </lineage>
</organism>
<proteinExistence type="predicted"/>
<dbReference type="Proteomes" id="UP001239111">
    <property type="component" value="Chromosome 2"/>
</dbReference>
<comment type="caution">
    <text evidence="1">The sequence shown here is derived from an EMBL/GenBank/DDBJ whole genome shotgun (WGS) entry which is preliminary data.</text>
</comment>
<dbReference type="EMBL" id="CM056742">
    <property type="protein sequence ID" value="KAJ8677851.1"/>
    <property type="molecule type" value="Genomic_DNA"/>
</dbReference>
<sequence>MPKIHSRTTFQDEWLDSQLNPDYFWVKKAKSKYVATCRLCSKTFDISNRRKPSLNFHAKGVKHRQNVKIFRGNDEIPLTVNRVEQDSKLNSTVQPRDEETTEKREVLAPSTHGSSVTFYVSKEDVIDAEIYWALDHVSSKSL</sequence>
<reference evidence="1" key="1">
    <citation type="submission" date="2023-04" db="EMBL/GenBank/DDBJ databases">
        <title>A chromosome-level genome assembly of the parasitoid wasp Eretmocerus hayati.</title>
        <authorList>
            <person name="Zhong Y."/>
            <person name="Liu S."/>
            <person name="Liu Y."/>
        </authorList>
    </citation>
    <scope>NUCLEOTIDE SEQUENCE</scope>
    <source>
        <strain evidence="1">ZJU_SS_LIU_2023</strain>
    </source>
</reference>
<gene>
    <name evidence="1" type="ORF">QAD02_013638</name>
</gene>
<name>A0ACC2P458_9HYME</name>
<protein>
    <submittedName>
        <fullName evidence="1">Uncharacterized protein</fullName>
    </submittedName>
</protein>
<evidence type="ECO:0000313" key="1">
    <source>
        <dbReference type="EMBL" id="KAJ8677851.1"/>
    </source>
</evidence>
<accession>A0ACC2P458</accession>
<keyword evidence="2" id="KW-1185">Reference proteome</keyword>
<evidence type="ECO:0000313" key="2">
    <source>
        <dbReference type="Proteomes" id="UP001239111"/>
    </source>
</evidence>